<feature type="compositionally biased region" description="Low complexity" evidence="1">
    <location>
        <begin position="481"/>
        <end position="493"/>
    </location>
</feature>
<evidence type="ECO:0000256" key="1">
    <source>
        <dbReference type="SAM" id="MobiDB-lite"/>
    </source>
</evidence>
<proteinExistence type="predicted"/>
<dbReference type="EMBL" id="LSRX01001447">
    <property type="protein sequence ID" value="OLP79788.1"/>
    <property type="molecule type" value="Genomic_DNA"/>
</dbReference>
<feature type="compositionally biased region" description="Low complexity" evidence="1">
    <location>
        <begin position="93"/>
        <end position="114"/>
    </location>
</feature>
<feature type="region of interest" description="Disordered" evidence="1">
    <location>
        <begin position="769"/>
        <end position="805"/>
    </location>
</feature>
<feature type="region of interest" description="Disordered" evidence="1">
    <location>
        <begin position="233"/>
        <end position="269"/>
    </location>
</feature>
<name>A0A1Q9CA56_SYMMI</name>
<gene>
    <name evidence="3" type="primary">TY1B-DR3</name>
    <name evidence="3" type="ORF">AK812_SmicGene39882</name>
</gene>
<dbReference type="InterPro" id="IPR013103">
    <property type="entry name" value="RVT_2"/>
</dbReference>
<feature type="region of interest" description="Disordered" evidence="1">
    <location>
        <begin position="658"/>
        <end position="687"/>
    </location>
</feature>
<protein>
    <submittedName>
        <fullName evidence="3">Transposon Ty1-DR3 Gag-Pol polyprotein</fullName>
    </submittedName>
</protein>
<evidence type="ECO:0000259" key="2">
    <source>
        <dbReference type="Pfam" id="PF07727"/>
    </source>
</evidence>
<evidence type="ECO:0000313" key="4">
    <source>
        <dbReference type="Proteomes" id="UP000186817"/>
    </source>
</evidence>
<keyword evidence="4" id="KW-1185">Reference proteome</keyword>
<dbReference type="SUPFAM" id="SSF56672">
    <property type="entry name" value="DNA/RNA polymerases"/>
    <property type="match status" value="1"/>
</dbReference>
<accession>A0A1Q9CA56</accession>
<reference evidence="3 4" key="1">
    <citation type="submission" date="2016-02" db="EMBL/GenBank/DDBJ databases">
        <title>Genome analysis of coral dinoflagellate symbionts highlights evolutionary adaptations to a symbiotic lifestyle.</title>
        <authorList>
            <person name="Aranda M."/>
            <person name="Li Y."/>
            <person name="Liew Y.J."/>
            <person name="Baumgarten S."/>
            <person name="Simakov O."/>
            <person name="Wilson M."/>
            <person name="Piel J."/>
            <person name="Ashoor H."/>
            <person name="Bougouffa S."/>
            <person name="Bajic V.B."/>
            <person name="Ryu T."/>
            <person name="Ravasi T."/>
            <person name="Bayer T."/>
            <person name="Micklem G."/>
            <person name="Kim H."/>
            <person name="Bhak J."/>
            <person name="Lajeunesse T.C."/>
            <person name="Voolstra C.R."/>
        </authorList>
    </citation>
    <scope>NUCLEOTIDE SEQUENCE [LARGE SCALE GENOMIC DNA]</scope>
    <source>
        <strain evidence="3 4">CCMP2467</strain>
    </source>
</reference>
<feature type="compositionally biased region" description="Polar residues" evidence="1">
    <location>
        <begin position="662"/>
        <end position="680"/>
    </location>
</feature>
<feature type="compositionally biased region" description="Low complexity" evidence="1">
    <location>
        <begin position="69"/>
        <end position="85"/>
    </location>
</feature>
<dbReference type="OrthoDB" id="438873at2759"/>
<feature type="compositionally biased region" description="Polar residues" evidence="1">
    <location>
        <begin position="56"/>
        <end position="68"/>
    </location>
</feature>
<evidence type="ECO:0000313" key="3">
    <source>
        <dbReference type="EMBL" id="OLP79788.1"/>
    </source>
</evidence>
<feature type="compositionally biased region" description="Basic and acidic residues" evidence="1">
    <location>
        <begin position="1"/>
        <end position="26"/>
    </location>
</feature>
<dbReference type="InterPro" id="IPR043502">
    <property type="entry name" value="DNA/RNA_pol_sf"/>
</dbReference>
<dbReference type="Pfam" id="PF07727">
    <property type="entry name" value="RVT_2"/>
    <property type="match status" value="1"/>
</dbReference>
<organism evidence="3 4">
    <name type="scientific">Symbiodinium microadriaticum</name>
    <name type="common">Dinoflagellate</name>
    <name type="synonym">Zooxanthella microadriatica</name>
    <dbReference type="NCBI Taxonomy" id="2951"/>
    <lineage>
        <taxon>Eukaryota</taxon>
        <taxon>Sar</taxon>
        <taxon>Alveolata</taxon>
        <taxon>Dinophyceae</taxon>
        <taxon>Suessiales</taxon>
        <taxon>Symbiodiniaceae</taxon>
        <taxon>Symbiodinium</taxon>
    </lineage>
</organism>
<feature type="region of interest" description="Disordered" evidence="1">
    <location>
        <begin position="56"/>
        <end position="123"/>
    </location>
</feature>
<sequence>MGKKAGEKTKPEKTKPEKTKPEKPKIPADAGAASLSMALALEIDSAMCLSALGLSAEQQSQVQQRLPLTSTNPQSAPPSSSATPATPSPPPTSAGEGSVAASAASPAETASGTPGSVKAEDDGVKKSLDFESISRNPSLVTHAASFAESNADGTTALLRASKAVGKPAVSVPKKLKFKEEDFVIPQLSEEEQKKYVNFWQRYKSNESLGSLGSTPTSAGVPSVLAPPNLPPVLRRAGGLQTSDEEPLLPVPTSAAPPANPAPAPKLCSAPSSPAPAATLVGAVPVPKQVSALLTPTPAAAPAAPVPTSYPAVPTVSARPPTSQQQKERHRFLQRLLQDQQDPPWQHLQRLLLHQQVPTATAPAPAGQVATAKATPEGAATRTGLVSAGSPVPVPTAASAEEAAASLVASPAPAGRLGLCVRCSVFYNQEQIDTCGNVCCSCGSVLQAVMVQAQDPPVQATTPAHAAPADSLAEDPHKHNSAAMPDDFAAAQADSPEAALPDDDVRMEDGQGNGLGDCEESDDGSTTKQPEANAERLALMLQLMTQRLQKIQPDHSALNQRWVSDPSAHLQLALPSGTTPATRLQLLLRWFLSQLPSRRHCRQQSQRPLAGATGGSNRRDYCYGACPCGCRCSDANPCPAADYDAGSCERADARHGARPRAHSSCQSTQLRPSAQGSPTSPASNAAAAAGDGLAMEAVMRFSRQKEEEDKDQGKYYDWAKILELHKNNVDNATAFVLRRRADEIAISMGLDPAYATSVASMISHNPFAKQPAWPGTPPTDADVTPPLKGKAKTPAVKQEAEGGDGSDMEVHIMESSQEGVNAFVKSWISAATNAQGQAVRLLEPLKSQQPLIEMIEAAVAGITDGRKKMQNMGTSPAAADVQMLLLTVTPFVDAWKTHLKTANSLSSVCKRIQGLRRESQPKRKAKPADPPMKEYPDIVFRHFASACTGNFKGKLPTRLSLKRSPLVRELALRVGQGQPASIVQTVALQCPVAGAHVLVRDLKTQQKLLAQARRSRSFRARQALGKAKAKARVVPPKKKSRHAKDTPPVHATLPVFLPHQMFQCMVRAGLVNRLSGDVDWCQFWHQVIKSDFFFYKDGINVTLDKLQESLAMSLNRCNLPGDAATDGWSMHLVVHKGDWKFRRDWLHMDRHHNNADLICPRCLASAKPNSDRPWLDPCRERFNAAADIRAAAETRLLKLSVDAVTLDFPLGFGKAFANRVMFEEIVIFCKEPVPKGRARRVGDVIWHVDPKQKVISTRWVSNAKAERVEGRENHIVRCRVVARDFAQGATASQLGISAAASSAEALRTFWFYAGSKRQNIVGLDVSTAFLFAELDEDSNIVVKLPDGVRSRDGRRGYMRLKKALYGLRVAAQTWSRHLAKLLKKLCDLEPCETEPCLFAGTVLGKQRVVVLCYVDDLLITGESDEAIYHVVEQLKGAVKLKVTADLDRDGQITFLGRLLSRDHSSDSLYVTMSDSYYEEIYKSFFGNSKVTPSPMPPNLN</sequence>
<dbReference type="Proteomes" id="UP000186817">
    <property type="component" value="Unassembled WGS sequence"/>
</dbReference>
<feature type="domain" description="Reverse transcriptase Ty1/copia-type" evidence="2">
    <location>
        <begin position="1250"/>
        <end position="1446"/>
    </location>
</feature>
<feature type="region of interest" description="Disordered" evidence="1">
    <location>
        <begin position="1"/>
        <end position="29"/>
    </location>
</feature>
<comment type="caution">
    <text evidence="3">The sequence shown here is derived from an EMBL/GenBank/DDBJ whole genome shotgun (WGS) entry which is preliminary data.</text>
</comment>
<feature type="region of interest" description="Disordered" evidence="1">
    <location>
        <begin position="458"/>
        <end position="529"/>
    </location>
</feature>